<keyword evidence="3" id="KW-1185">Reference proteome</keyword>
<dbReference type="GO" id="GO:0005737">
    <property type="term" value="C:cytoplasm"/>
    <property type="evidence" value="ECO:0007669"/>
    <property type="project" value="TreeGrafter"/>
</dbReference>
<evidence type="ECO:0000313" key="2">
    <source>
        <dbReference type="EMBL" id="KAG7379158.1"/>
    </source>
</evidence>
<comment type="caution">
    <text evidence="2">The sequence shown here is derived from an EMBL/GenBank/DDBJ whole genome shotgun (WGS) entry which is preliminary data.</text>
</comment>
<feature type="domain" description="YTH" evidence="1">
    <location>
        <begin position="55"/>
        <end position="191"/>
    </location>
</feature>
<dbReference type="Proteomes" id="UP000694044">
    <property type="component" value="Unassembled WGS sequence"/>
</dbReference>
<evidence type="ECO:0000259" key="1">
    <source>
        <dbReference type="PROSITE" id="PS50882"/>
    </source>
</evidence>
<accession>A0A8T1VG88</accession>
<protein>
    <submittedName>
        <fullName evidence="2">YTH domain</fullName>
    </submittedName>
</protein>
<proteinExistence type="predicted"/>
<reference evidence="2" key="1">
    <citation type="submission" date="2021-02" db="EMBL/GenBank/DDBJ databases">
        <authorList>
            <person name="Palmer J.M."/>
        </authorList>
    </citation>
    <scope>NUCLEOTIDE SEQUENCE</scope>
    <source>
        <strain evidence="2">SCRP734</strain>
    </source>
</reference>
<dbReference type="GO" id="GO:0003729">
    <property type="term" value="F:mRNA binding"/>
    <property type="evidence" value="ECO:0007669"/>
    <property type="project" value="TreeGrafter"/>
</dbReference>
<dbReference type="CDD" id="cd21134">
    <property type="entry name" value="YTH"/>
    <property type="match status" value="1"/>
</dbReference>
<name>A0A8T1VG88_9STRA</name>
<dbReference type="InterPro" id="IPR007275">
    <property type="entry name" value="YTH_domain"/>
</dbReference>
<dbReference type="AlphaFoldDB" id="A0A8T1VG88"/>
<sequence>MTSTTTHCKKNRRPKLAPRYTLKVDEDRKDGEEEKRLLNTQQAELVREVFTSATCRCFVLKSFSEANFHKSLKYGIWSTTTLHNALLDQVFQSDLTAVRPVLFFFSVCGTKHFNGVARMTSAVRTDAQFQLWEKLKYEGFFHVEWLLVKDVPNFVFTGVKMSNTPTKKSITSCRDCEEVLFEEVRRSGSAHEFLSIFTDFDSRSSAWDDFAHYDQLQEQIERKRGLILPEGADKADVESILVPLQPEEPTTIS</sequence>
<dbReference type="InterPro" id="IPR045168">
    <property type="entry name" value="YTH_prot"/>
</dbReference>
<evidence type="ECO:0000313" key="3">
    <source>
        <dbReference type="Proteomes" id="UP000694044"/>
    </source>
</evidence>
<dbReference type="GO" id="GO:0061157">
    <property type="term" value="P:mRNA destabilization"/>
    <property type="evidence" value="ECO:0007669"/>
    <property type="project" value="TreeGrafter"/>
</dbReference>
<dbReference type="OrthoDB" id="306690at2759"/>
<dbReference type="PROSITE" id="PS50882">
    <property type="entry name" value="YTH"/>
    <property type="match status" value="1"/>
</dbReference>
<dbReference type="PANTHER" id="PTHR12357:SF89">
    <property type="entry name" value="YTH DOMAIN-CONTAINING FAMILY PROTEIN"/>
    <property type="match status" value="1"/>
</dbReference>
<dbReference type="Pfam" id="PF04146">
    <property type="entry name" value="YTH"/>
    <property type="match status" value="1"/>
</dbReference>
<organism evidence="2 3">
    <name type="scientific">Phytophthora pseudosyringae</name>
    <dbReference type="NCBI Taxonomy" id="221518"/>
    <lineage>
        <taxon>Eukaryota</taxon>
        <taxon>Sar</taxon>
        <taxon>Stramenopiles</taxon>
        <taxon>Oomycota</taxon>
        <taxon>Peronosporomycetes</taxon>
        <taxon>Peronosporales</taxon>
        <taxon>Peronosporaceae</taxon>
        <taxon>Phytophthora</taxon>
    </lineage>
</organism>
<dbReference type="PANTHER" id="PTHR12357">
    <property type="entry name" value="YTH YT521-B HOMOLOGY DOMAIN-CONTAINING"/>
    <property type="match status" value="1"/>
</dbReference>
<dbReference type="EMBL" id="JAGDFM010000368">
    <property type="protein sequence ID" value="KAG7379158.1"/>
    <property type="molecule type" value="Genomic_DNA"/>
</dbReference>
<gene>
    <name evidence="2" type="primary">ECT11</name>
    <name evidence="2" type="ORF">PHYPSEUDO_008934</name>
</gene>